<dbReference type="InterPro" id="IPR000515">
    <property type="entry name" value="MetI-like"/>
</dbReference>
<feature type="transmembrane region" description="Helical" evidence="7">
    <location>
        <begin position="70"/>
        <end position="91"/>
    </location>
</feature>
<sequence length="300" mass="33067">MNRNYQKMLTMLLNVGNPLSLKICFKKSGKILKEIMNNKHQKWKILFIQTLIILLFALIWEGLGRSSKNIFFLIGTPLAVAGEFWQLLIAGNFIGNFFITGAEAVVGLLIGTLIGTVLGLSLWFSESAAFIAKPFVTALGALPVFALAPLMIVWFGVGFGMKVAIAVFSTVFVAFNQAYKGANSVALEYVDTLKGMNASRSQIFQKVIIPGSLDWVLSSIRLNVGFGLLGAFIGEYISSNEGLGYLILRASNLYNIPRAFAAAIGIIALALILDNIAQFIERRRYTIVQWISVPPQLWHR</sequence>
<evidence type="ECO:0000313" key="9">
    <source>
        <dbReference type="EMBL" id="REJ41622.1"/>
    </source>
</evidence>
<dbReference type="Pfam" id="PF00528">
    <property type="entry name" value="BPD_transp_1"/>
    <property type="match status" value="1"/>
</dbReference>
<evidence type="ECO:0000256" key="6">
    <source>
        <dbReference type="ARBA" id="ARBA00023136"/>
    </source>
</evidence>
<keyword evidence="4 7" id="KW-0812">Transmembrane</keyword>
<evidence type="ECO:0000313" key="10">
    <source>
        <dbReference type="Proteomes" id="UP000256873"/>
    </source>
</evidence>
<evidence type="ECO:0000259" key="8">
    <source>
        <dbReference type="PROSITE" id="PS50928"/>
    </source>
</evidence>
<feature type="transmembrane region" description="Helical" evidence="7">
    <location>
        <begin position="220"/>
        <end position="239"/>
    </location>
</feature>
<feature type="domain" description="ABC transmembrane type-1" evidence="8">
    <location>
        <begin position="93"/>
        <end position="277"/>
    </location>
</feature>
<protein>
    <submittedName>
        <fullName evidence="9">ABC transporter permease</fullName>
    </submittedName>
</protein>
<dbReference type="PANTHER" id="PTHR30151:SF20">
    <property type="entry name" value="ABC TRANSPORTER PERMEASE PROTEIN HI_0355-RELATED"/>
    <property type="match status" value="1"/>
</dbReference>
<keyword evidence="3" id="KW-1003">Cell membrane</keyword>
<dbReference type="Proteomes" id="UP000256873">
    <property type="component" value="Unassembled WGS sequence"/>
</dbReference>
<gene>
    <name evidence="9" type="ORF">DWQ54_11820</name>
</gene>
<evidence type="ECO:0000256" key="3">
    <source>
        <dbReference type="ARBA" id="ARBA00022475"/>
    </source>
</evidence>
<keyword evidence="6 7" id="KW-0472">Membrane</keyword>
<evidence type="ECO:0000256" key="1">
    <source>
        <dbReference type="ARBA" id="ARBA00004651"/>
    </source>
</evidence>
<evidence type="ECO:0000256" key="5">
    <source>
        <dbReference type="ARBA" id="ARBA00022989"/>
    </source>
</evidence>
<dbReference type="InterPro" id="IPR035906">
    <property type="entry name" value="MetI-like_sf"/>
</dbReference>
<proteinExistence type="inferred from homology"/>
<accession>A0A3E0L3B2</accession>
<comment type="subcellular location">
    <subcellularLocation>
        <location evidence="1 7">Cell membrane</location>
        <topology evidence="1 7">Multi-pass membrane protein</topology>
    </subcellularLocation>
</comment>
<dbReference type="EMBL" id="QQWC01000003">
    <property type="protein sequence ID" value="REJ41622.1"/>
    <property type="molecule type" value="Genomic_DNA"/>
</dbReference>
<evidence type="ECO:0000256" key="4">
    <source>
        <dbReference type="ARBA" id="ARBA00022692"/>
    </source>
</evidence>
<dbReference type="GO" id="GO:0005886">
    <property type="term" value="C:plasma membrane"/>
    <property type="evidence" value="ECO:0007669"/>
    <property type="project" value="UniProtKB-SubCell"/>
</dbReference>
<name>A0A3E0L3B2_9CHRO</name>
<comment type="similarity">
    <text evidence="7">Belongs to the binding-protein-dependent transport system permease family.</text>
</comment>
<dbReference type="PROSITE" id="PS50928">
    <property type="entry name" value="ABC_TM1"/>
    <property type="match status" value="1"/>
</dbReference>
<evidence type="ECO:0000256" key="2">
    <source>
        <dbReference type="ARBA" id="ARBA00022448"/>
    </source>
</evidence>
<organism evidence="9 10">
    <name type="scientific">Microcystis flos-aquae TF09</name>
    <dbReference type="NCBI Taxonomy" id="2060473"/>
    <lineage>
        <taxon>Bacteria</taxon>
        <taxon>Bacillati</taxon>
        <taxon>Cyanobacteriota</taxon>
        <taxon>Cyanophyceae</taxon>
        <taxon>Oscillatoriophycideae</taxon>
        <taxon>Chroococcales</taxon>
        <taxon>Microcystaceae</taxon>
        <taxon>Microcystis</taxon>
    </lineage>
</organism>
<dbReference type="AlphaFoldDB" id="A0A3E0L3B2"/>
<dbReference type="Gene3D" id="1.10.3720.10">
    <property type="entry name" value="MetI-like"/>
    <property type="match status" value="1"/>
</dbReference>
<feature type="transmembrane region" description="Helical" evidence="7">
    <location>
        <begin position="135"/>
        <end position="157"/>
    </location>
</feature>
<dbReference type="PANTHER" id="PTHR30151">
    <property type="entry name" value="ALKANE SULFONATE ABC TRANSPORTER-RELATED, MEMBRANE SUBUNIT"/>
    <property type="match status" value="1"/>
</dbReference>
<evidence type="ECO:0000256" key="7">
    <source>
        <dbReference type="RuleBase" id="RU363032"/>
    </source>
</evidence>
<dbReference type="SUPFAM" id="SSF161098">
    <property type="entry name" value="MetI-like"/>
    <property type="match status" value="1"/>
</dbReference>
<keyword evidence="5 7" id="KW-1133">Transmembrane helix</keyword>
<dbReference type="CDD" id="cd06261">
    <property type="entry name" value="TM_PBP2"/>
    <property type="match status" value="1"/>
</dbReference>
<comment type="caution">
    <text evidence="9">The sequence shown here is derived from an EMBL/GenBank/DDBJ whole genome shotgun (WGS) entry which is preliminary data.</text>
</comment>
<feature type="transmembrane region" description="Helical" evidence="7">
    <location>
        <begin position="45"/>
        <end position="63"/>
    </location>
</feature>
<reference evidence="9 10" key="1">
    <citation type="submission" date="2017-10" db="EMBL/GenBank/DDBJ databases">
        <title>A large-scale comparative metagenomic study reveals the eutrophication-driven functional interactions in six Microcystis-epibionts communities.</title>
        <authorList>
            <person name="Li Q."/>
            <person name="Lin F."/>
        </authorList>
    </citation>
    <scope>NUCLEOTIDE SEQUENCE [LARGE SCALE GENOMIC DNA]</scope>
    <source>
        <strain evidence="9">TF09</strain>
    </source>
</reference>
<keyword evidence="2 7" id="KW-0813">Transport</keyword>
<dbReference type="GO" id="GO:0055085">
    <property type="term" value="P:transmembrane transport"/>
    <property type="evidence" value="ECO:0007669"/>
    <property type="project" value="InterPro"/>
</dbReference>
<feature type="transmembrane region" description="Helical" evidence="7">
    <location>
        <begin position="97"/>
        <end position="123"/>
    </location>
</feature>
<feature type="transmembrane region" description="Helical" evidence="7">
    <location>
        <begin position="259"/>
        <end position="277"/>
    </location>
</feature>